<sequence length="61" mass="7122">MAKNTSIRSKKTSFDFSKSKGERLRWRSLKAVMRMKINLKDHLKEGQEENCDSKNTPLLLP</sequence>
<proteinExistence type="predicted"/>
<dbReference type="AlphaFoldDB" id="A0A1K1LKU2"/>
<keyword evidence="2" id="KW-1185">Reference proteome</keyword>
<name>A0A1K1LKU2_9FLAO</name>
<dbReference type="STRING" id="1150368.SAMN02927921_00029"/>
<protein>
    <submittedName>
        <fullName evidence="1">Uncharacterized protein</fullName>
    </submittedName>
</protein>
<reference evidence="1 2" key="1">
    <citation type="submission" date="2016-11" db="EMBL/GenBank/DDBJ databases">
        <authorList>
            <person name="Jaros S."/>
            <person name="Januszkiewicz K."/>
            <person name="Wedrychowicz H."/>
        </authorList>
    </citation>
    <scope>NUCLEOTIDE SEQUENCE [LARGE SCALE GENOMIC DNA]</scope>
    <source>
        <strain evidence="1 2">CGMCC 1.12145</strain>
    </source>
</reference>
<dbReference type="EMBL" id="FPJE01000001">
    <property type="protein sequence ID" value="SFW11517.1"/>
    <property type="molecule type" value="Genomic_DNA"/>
</dbReference>
<dbReference type="Proteomes" id="UP000182248">
    <property type="component" value="Unassembled WGS sequence"/>
</dbReference>
<organism evidence="1 2">
    <name type="scientific">Sinomicrobium oceani</name>
    <dbReference type="NCBI Taxonomy" id="1150368"/>
    <lineage>
        <taxon>Bacteria</taxon>
        <taxon>Pseudomonadati</taxon>
        <taxon>Bacteroidota</taxon>
        <taxon>Flavobacteriia</taxon>
        <taxon>Flavobacteriales</taxon>
        <taxon>Flavobacteriaceae</taxon>
        <taxon>Sinomicrobium</taxon>
    </lineage>
</organism>
<accession>A0A1K1LKU2</accession>
<evidence type="ECO:0000313" key="2">
    <source>
        <dbReference type="Proteomes" id="UP000182248"/>
    </source>
</evidence>
<gene>
    <name evidence="1" type="ORF">SAMN02927921_00029</name>
</gene>
<evidence type="ECO:0000313" key="1">
    <source>
        <dbReference type="EMBL" id="SFW11517.1"/>
    </source>
</evidence>